<protein>
    <submittedName>
        <fullName evidence="6">Chorismate binding domain protein</fullName>
    </submittedName>
</protein>
<keyword evidence="4" id="KW-0456">Lyase</keyword>
<evidence type="ECO:0000259" key="5">
    <source>
        <dbReference type="Pfam" id="PF00425"/>
    </source>
</evidence>
<dbReference type="InterPro" id="IPR019999">
    <property type="entry name" value="Anth_synth_I-like"/>
</dbReference>
<reference evidence="6 7" key="1">
    <citation type="submission" date="2017-06" db="EMBL/GenBank/DDBJ databases">
        <title>Genome sequencing of cyanobaciteial culture collection at National Institute for Environmental Studies (NIES).</title>
        <authorList>
            <person name="Hirose Y."/>
            <person name="Shimura Y."/>
            <person name="Fujisawa T."/>
            <person name="Nakamura Y."/>
            <person name="Kawachi M."/>
        </authorList>
    </citation>
    <scope>NUCLEOTIDE SEQUENCE [LARGE SCALE GENOMIC DNA]</scope>
    <source>
        <strain evidence="6 7">NIES-267</strain>
    </source>
</reference>
<keyword evidence="7" id="KW-1185">Reference proteome</keyword>
<dbReference type="NCBIfam" id="TIGR03494">
    <property type="entry name" value="salicyl_syn"/>
    <property type="match status" value="1"/>
</dbReference>
<dbReference type="PANTHER" id="PTHR11236">
    <property type="entry name" value="AMINOBENZOATE/ANTHRANILATE SYNTHASE"/>
    <property type="match status" value="1"/>
</dbReference>
<gene>
    <name evidence="6" type="ORF">NIES267_38980</name>
</gene>
<dbReference type="InterPro" id="IPR005801">
    <property type="entry name" value="ADC_synthase"/>
</dbReference>
<evidence type="ECO:0000256" key="3">
    <source>
        <dbReference type="ARBA" id="ARBA00022842"/>
    </source>
</evidence>
<evidence type="ECO:0000313" key="6">
    <source>
        <dbReference type="EMBL" id="BAY84402.1"/>
    </source>
</evidence>
<dbReference type="GO" id="GO:0046872">
    <property type="term" value="F:metal ion binding"/>
    <property type="evidence" value="ECO:0007669"/>
    <property type="project" value="UniProtKB-KW"/>
</dbReference>
<dbReference type="GO" id="GO:0008909">
    <property type="term" value="F:isochorismate synthase activity"/>
    <property type="evidence" value="ECO:0007669"/>
    <property type="project" value="InterPro"/>
</dbReference>
<comment type="cofactor">
    <cofactor evidence="1">
        <name>Mg(2+)</name>
        <dbReference type="ChEBI" id="CHEBI:18420"/>
    </cofactor>
</comment>
<dbReference type="AlphaFoldDB" id="A0A1Z4LT44"/>
<dbReference type="Gene3D" id="3.60.120.10">
    <property type="entry name" value="Anthranilate synthase"/>
    <property type="match status" value="1"/>
</dbReference>
<dbReference type="GO" id="GO:0016833">
    <property type="term" value="F:oxo-acid-lyase activity"/>
    <property type="evidence" value="ECO:0007669"/>
    <property type="project" value="InterPro"/>
</dbReference>
<evidence type="ECO:0000256" key="1">
    <source>
        <dbReference type="ARBA" id="ARBA00001946"/>
    </source>
</evidence>
<dbReference type="GO" id="GO:0000162">
    <property type="term" value="P:L-tryptophan biosynthetic process"/>
    <property type="evidence" value="ECO:0007669"/>
    <property type="project" value="TreeGrafter"/>
</dbReference>
<dbReference type="PANTHER" id="PTHR11236:SF48">
    <property type="entry name" value="ISOCHORISMATE SYNTHASE MENF"/>
    <property type="match status" value="1"/>
</dbReference>
<organism evidence="6 7">
    <name type="scientific">Calothrix parasitica NIES-267</name>
    <dbReference type="NCBI Taxonomy" id="1973488"/>
    <lineage>
        <taxon>Bacteria</taxon>
        <taxon>Bacillati</taxon>
        <taxon>Cyanobacteriota</taxon>
        <taxon>Cyanophyceae</taxon>
        <taxon>Nostocales</taxon>
        <taxon>Calotrichaceae</taxon>
        <taxon>Calothrix</taxon>
    </lineage>
</organism>
<dbReference type="InterPro" id="IPR019996">
    <property type="entry name" value="Salicylate_synthase"/>
</dbReference>
<keyword evidence="2" id="KW-0479">Metal-binding</keyword>
<feature type="domain" description="Chorismate-utilising enzyme C-terminal" evidence="5">
    <location>
        <begin position="183"/>
        <end position="436"/>
    </location>
</feature>
<evidence type="ECO:0000313" key="7">
    <source>
        <dbReference type="Proteomes" id="UP000218418"/>
    </source>
</evidence>
<keyword evidence="3" id="KW-0460">Magnesium</keyword>
<dbReference type="PRINTS" id="PR00095">
    <property type="entry name" value="ANTSNTHASEI"/>
</dbReference>
<dbReference type="OrthoDB" id="9803598at2"/>
<accession>A0A1Z4LT44</accession>
<evidence type="ECO:0000256" key="2">
    <source>
        <dbReference type="ARBA" id="ARBA00022723"/>
    </source>
</evidence>
<sequence length="456" mass="51071">MVLEFQTVEFQPVVKPILRYQEKFFPIQRNPIVVLQNLLEVGLVSHYVMYEGKNEVRIAANELAKVSISQDYVSLETIDNQYSEPISDPFKQVERLLGSLMIQNWTAYGYIGFDIARFYSSYSKAIEQNLLYFFIPEIELKFTKEGVYVKSTKSIEQVREILLIDSQLPDFKSIAPKVNIESKIYQQSVQTLINAIHQGDLHKAIISRSLKMTGDLDVLGTYTVAGKANNSARSYCLKLGDVSAVGFSPETLIEVYEDASVVTNPLAGTRPRGKTLEEDKYLMNELFTDAKEVKEHALSVLLAQSEIASICLPGSVKVYNFMEVKKYRCVQHLSSKVGGNLKPGNTLWDGLKVLFPGVTVSGIDKEKALEWIDKLENEPRGIYAGCIGWVDSNGTTDLAIAIRSVYQYGNCISLNAGAGIVAESVPEREYIESVNKMNTMLANLVFKSEINMNNCK</sequence>
<name>A0A1Z4LT44_9CYAN</name>
<dbReference type="Proteomes" id="UP000218418">
    <property type="component" value="Chromosome"/>
</dbReference>
<proteinExistence type="predicted"/>
<evidence type="ECO:0000256" key="4">
    <source>
        <dbReference type="ARBA" id="ARBA00023239"/>
    </source>
</evidence>
<dbReference type="Pfam" id="PF00425">
    <property type="entry name" value="Chorismate_bind"/>
    <property type="match status" value="1"/>
</dbReference>
<dbReference type="SUPFAM" id="SSF56322">
    <property type="entry name" value="ADC synthase"/>
    <property type="match status" value="1"/>
</dbReference>
<dbReference type="EMBL" id="AP018227">
    <property type="protein sequence ID" value="BAY84402.1"/>
    <property type="molecule type" value="Genomic_DNA"/>
</dbReference>
<dbReference type="InterPro" id="IPR015890">
    <property type="entry name" value="Chorismate_C"/>
</dbReference>